<evidence type="ECO:0000313" key="1">
    <source>
        <dbReference type="EMBL" id="KAG1521290.1"/>
    </source>
</evidence>
<reference evidence="1 2" key="1">
    <citation type="journal article" date="2020" name="Microb. Genom.">
        <title>Genetic diversity of clinical and environmental Mucorales isolates obtained from an investigation of mucormycosis cases among solid organ transplant recipients.</title>
        <authorList>
            <person name="Nguyen M.H."/>
            <person name="Kaul D."/>
            <person name="Muto C."/>
            <person name="Cheng S.J."/>
            <person name="Richter R.A."/>
            <person name="Bruno V.M."/>
            <person name="Liu G."/>
            <person name="Beyhan S."/>
            <person name="Sundermann A.J."/>
            <person name="Mounaud S."/>
            <person name="Pasculle A.W."/>
            <person name="Nierman W.C."/>
            <person name="Driscoll E."/>
            <person name="Cumbie R."/>
            <person name="Clancy C.J."/>
            <person name="Dupont C.L."/>
        </authorList>
    </citation>
    <scope>NUCLEOTIDE SEQUENCE [LARGE SCALE GENOMIC DNA]</scope>
    <source>
        <strain evidence="1 2">GL24</strain>
    </source>
</reference>
<comment type="caution">
    <text evidence="1">The sequence shown here is derived from an EMBL/GenBank/DDBJ whole genome shotgun (WGS) entry which is preliminary data.</text>
</comment>
<dbReference type="Proteomes" id="UP000740926">
    <property type="component" value="Unassembled WGS sequence"/>
</dbReference>
<organism evidence="1 2">
    <name type="scientific">Rhizopus delemar</name>
    <dbReference type="NCBI Taxonomy" id="936053"/>
    <lineage>
        <taxon>Eukaryota</taxon>
        <taxon>Fungi</taxon>
        <taxon>Fungi incertae sedis</taxon>
        <taxon>Mucoromycota</taxon>
        <taxon>Mucoromycotina</taxon>
        <taxon>Mucoromycetes</taxon>
        <taxon>Mucorales</taxon>
        <taxon>Mucorineae</taxon>
        <taxon>Rhizopodaceae</taxon>
        <taxon>Rhizopus</taxon>
    </lineage>
</organism>
<accession>A0A9P7BYB0</accession>
<dbReference type="EMBL" id="JAANIU010026133">
    <property type="protein sequence ID" value="KAG1521290.1"/>
    <property type="molecule type" value="Genomic_DNA"/>
</dbReference>
<sequence>MRVVSLRDAQVSRSAVVIGNRAARSAGNSPPTRPMPNAHFRPVHSSYGDRWCLHSSALKVLPMVDTL</sequence>
<proteinExistence type="predicted"/>
<name>A0A9P7BYB0_9FUNG</name>
<keyword evidence="2" id="KW-1185">Reference proteome</keyword>
<evidence type="ECO:0000313" key="2">
    <source>
        <dbReference type="Proteomes" id="UP000740926"/>
    </source>
</evidence>
<dbReference type="AlphaFoldDB" id="A0A9P7BYB0"/>
<protein>
    <submittedName>
        <fullName evidence="1">Uncharacterized protein</fullName>
    </submittedName>
</protein>
<gene>
    <name evidence="1" type="ORF">G6F50_018728</name>
</gene>